<evidence type="ECO:0000259" key="10">
    <source>
        <dbReference type="PROSITE" id="PS51194"/>
    </source>
</evidence>
<evidence type="ECO:0000256" key="4">
    <source>
        <dbReference type="ARBA" id="ARBA00023125"/>
    </source>
</evidence>
<dbReference type="AlphaFoldDB" id="A0A1S3JFH1"/>
<evidence type="ECO:0000256" key="2">
    <source>
        <dbReference type="ARBA" id="ARBA00022741"/>
    </source>
</evidence>
<dbReference type="PROSITE" id="PS51192">
    <property type="entry name" value="HELICASE_ATP_BIND_1"/>
    <property type="match status" value="1"/>
</dbReference>
<evidence type="ECO:0000313" key="12">
    <source>
        <dbReference type="RefSeq" id="XP_013409162.1"/>
    </source>
</evidence>
<dbReference type="Proteomes" id="UP000085678">
    <property type="component" value="Unplaced"/>
</dbReference>
<evidence type="ECO:0000256" key="8">
    <source>
        <dbReference type="ARBA" id="ARBA00044566"/>
    </source>
</evidence>
<dbReference type="EC" id="5.6.2.4" evidence="7"/>
<evidence type="ECO:0000256" key="7">
    <source>
        <dbReference type="ARBA" id="ARBA00034808"/>
    </source>
</evidence>
<dbReference type="GO" id="GO:0005737">
    <property type="term" value="C:cytoplasm"/>
    <property type="evidence" value="ECO:0007669"/>
    <property type="project" value="TreeGrafter"/>
</dbReference>
<dbReference type="InterPro" id="IPR014001">
    <property type="entry name" value="Helicase_ATP-bd"/>
</dbReference>
<dbReference type="InParanoid" id="A0A1S3JFH1"/>
<dbReference type="GO" id="GO:0005694">
    <property type="term" value="C:chromosome"/>
    <property type="evidence" value="ECO:0007669"/>
    <property type="project" value="TreeGrafter"/>
</dbReference>
<evidence type="ECO:0000256" key="1">
    <source>
        <dbReference type="ARBA" id="ARBA00005446"/>
    </source>
</evidence>
<dbReference type="PROSITE" id="PS51194">
    <property type="entry name" value="HELICASE_CTER"/>
    <property type="match status" value="1"/>
</dbReference>
<evidence type="ECO:0000313" key="11">
    <source>
        <dbReference type="Proteomes" id="UP000085678"/>
    </source>
</evidence>
<reference evidence="12" key="1">
    <citation type="submission" date="2025-08" db="UniProtKB">
        <authorList>
            <consortium name="RefSeq"/>
        </authorList>
    </citation>
    <scope>IDENTIFICATION</scope>
    <source>
        <tissue evidence="12">Gonads</tissue>
    </source>
</reference>
<dbReference type="GO" id="GO:0003677">
    <property type="term" value="F:DNA binding"/>
    <property type="evidence" value="ECO:0007669"/>
    <property type="project" value="UniProtKB-KW"/>
</dbReference>
<dbReference type="GO" id="GO:0043138">
    <property type="term" value="F:3'-5' DNA helicase activity"/>
    <property type="evidence" value="ECO:0007669"/>
    <property type="project" value="UniProtKB-EC"/>
</dbReference>
<protein>
    <recommendedName>
        <fullName evidence="7">DNA 3'-5' helicase</fullName>
        <ecNumber evidence="7">5.6.2.4</ecNumber>
    </recommendedName>
    <alternativeName>
        <fullName evidence="8">DNA 3'-5' helicase Q1</fullName>
    </alternativeName>
</protein>
<organism evidence="11 12">
    <name type="scientific">Lingula anatina</name>
    <name type="common">Brachiopod</name>
    <name type="synonym">Lingula unguis</name>
    <dbReference type="NCBI Taxonomy" id="7574"/>
    <lineage>
        <taxon>Eukaryota</taxon>
        <taxon>Metazoa</taxon>
        <taxon>Spiralia</taxon>
        <taxon>Lophotrochozoa</taxon>
        <taxon>Brachiopoda</taxon>
        <taxon>Linguliformea</taxon>
        <taxon>Lingulata</taxon>
        <taxon>Lingulida</taxon>
        <taxon>Linguloidea</taxon>
        <taxon>Lingulidae</taxon>
        <taxon>Lingula</taxon>
    </lineage>
</organism>
<comment type="similarity">
    <text evidence="1">Belongs to the helicase family. RecQ subfamily.</text>
</comment>
<dbReference type="GO" id="GO:0009378">
    <property type="term" value="F:four-way junction helicase activity"/>
    <property type="evidence" value="ECO:0007669"/>
    <property type="project" value="TreeGrafter"/>
</dbReference>
<evidence type="ECO:0000259" key="9">
    <source>
        <dbReference type="PROSITE" id="PS51192"/>
    </source>
</evidence>
<dbReference type="Pfam" id="PF00270">
    <property type="entry name" value="DEAD"/>
    <property type="match status" value="1"/>
</dbReference>
<dbReference type="PANTHER" id="PTHR13710:SF105">
    <property type="entry name" value="ATP-DEPENDENT DNA HELICASE Q1"/>
    <property type="match status" value="1"/>
</dbReference>
<name>A0A1S3JFH1_LINAN</name>
<proteinExistence type="inferred from homology"/>
<dbReference type="GO" id="GO:0005524">
    <property type="term" value="F:ATP binding"/>
    <property type="evidence" value="ECO:0007669"/>
    <property type="project" value="UniProtKB-KW"/>
</dbReference>
<dbReference type="GO" id="GO:0006310">
    <property type="term" value="P:DNA recombination"/>
    <property type="evidence" value="ECO:0007669"/>
    <property type="project" value="TreeGrafter"/>
</dbReference>
<dbReference type="Pfam" id="PF00271">
    <property type="entry name" value="Helicase_C"/>
    <property type="match status" value="1"/>
</dbReference>
<dbReference type="GeneID" id="106172806"/>
<dbReference type="SUPFAM" id="SSF52540">
    <property type="entry name" value="P-loop containing nucleoside triphosphate hydrolases"/>
    <property type="match status" value="1"/>
</dbReference>
<dbReference type="KEGG" id="lak:106172806"/>
<dbReference type="RefSeq" id="XP_013409162.1">
    <property type="nucleotide sequence ID" value="XM_013553708.1"/>
</dbReference>
<dbReference type="GO" id="GO:0006281">
    <property type="term" value="P:DNA repair"/>
    <property type="evidence" value="ECO:0007669"/>
    <property type="project" value="TreeGrafter"/>
</dbReference>
<keyword evidence="5" id="KW-0413">Isomerase</keyword>
<accession>A0A1S3JFH1</accession>
<sequence>MIVLVVSPLNSLIQDQISNLRRVGIAACTINISGTKGMTYNEAGGDEVSSDDEEGNNLEDRAVLECDVPFDMIEKGAYKIIYAHPETFQKTKFAQVIRRKVYQELVCAVVIDEVHMISEWGDDFRPAFKKLGELICVFDGSRHLVLTATATPAAVKSLVKLLNFKDHVVVSANVDRPNIYIEICKRLPNIHKFEKLDGIIQPIAEELKEKQHDFPVTIINVDNLESLGYFYQFVSYHLQEKGYKGEQIPQNRIFGQYHKDYPDDMKQLIIGELVKPNPTIRLVMATVALGMGINAPSVERIIHSRPPTTLEKYQQEIGRAGRAGQPAHAIMYYNNSDIAKNRKGLSDVMAQFCKQDGCYRRTLVNYFGFDEVLYKGERHNCCSNCRGSS</sequence>
<dbReference type="InterPro" id="IPR001650">
    <property type="entry name" value="Helicase_C-like"/>
</dbReference>
<feature type="domain" description="Helicase ATP-binding" evidence="9">
    <location>
        <begin position="1"/>
        <end position="168"/>
    </location>
</feature>
<keyword evidence="3" id="KW-0067">ATP-binding</keyword>
<dbReference type="OrthoDB" id="5982332at2759"/>
<dbReference type="SMART" id="SM00490">
    <property type="entry name" value="HELICc"/>
    <property type="match status" value="1"/>
</dbReference>
<keyword evidence="4" id="KW-0238">DNA-binding</keyword>
<evidence type="ECO:0000256" key="6">
    <source>
        <dbReference type="ARBA" id="ARBA00034617"/>
    </source>
</evidence>
<dbReference type="Gene3D" id="3.40.50.300">
    <property type="entry name" value="P-loop containing nucleotide triphosphate hydrolases"/>
    <property type="match status" value="2"/>
</dbReference>
<evidence type="ECO:0000256" key="3">
    <source>
        <dbReference type="ARBA" id="ARBA00022840"/>
    </source>
</evidence>
<keyword evidence="2" id="KW-0547">Nucleotide-binding</keyword>
<comment type="catalytic activity">
    <reaction evidence="6">
        <text>Couples ATP hydrolysis with the unwinding of duplex DNA by translocating in the 3'-5' direction.</text>
        <dbReference type="EC" id="5.6.2.4"/>
    </reaction>
</comment>
<evidence type="ECO:0000256" key="5">
    <source>
        <dbReference type="ARBA" id="ARBA00023235"/>
    </source>
</evidence>
<dbReference type="PANTHER" id="PTHR13710">
    <property type="entry name" value="DNA HELICASE RECQ FAMILY MEMBER"/>
    <property type="match status" value="1"/>
</dbReference>
<gene>
    <name evidence="12" type="primary">LOC106172806</name>
</gene>
<feature type="domain" description="Helicase C-terminal" evidence="10">
    <location>
        <begin position="195"/>
        <end position="364"/>
    </location>
</feature>
<dbReference type="InterPro" id="IPR027417">
    <property type="entry name" value="P-loop_NTPase"/>
</dbReference>
<dbReference type="STRING" id="7574.A0A1S3JFH1"/>
<keyword evidence="11" id="KW-1185">Reference proteome</keyword>
<dbReference type="InterPro" id="IPR011545">
    <property type="entry name" value="DEAD/DEAH_box_helicase_dom"/>
</dbReference>